<evidence type="ECO:0000313" key="9">
    <source>
        <dbReference type="Proteomes" id="UP000193207"/>
    </source>
</evidence>
<dbReference type="InterPro" id="IPR053147">
    <property type="entry name" value="Hsp_HslJ-like"/>
</dbReference>
<dbReference type="InterPro" id="IPR038670">
    <property type="entry name" value="HslJ-like_sf"/>
</dbReference>
<dbReference type="RefSeq" id="WP_245962873.1">
    <property type="nucleotide sequence ID" value="NZ_FWFU01000004.1"/>
</dbReference>
<dbReference type="PANTHER" id="PTHR35535:SF1">
    <property type="entry name" value="HEAT SHOCK PROTEIN HSLJ"/>
    <property type="match status" value="1"/>
</dbReference>
<keyword evidence="3" id="KW-0564">Palmitate</keyword>
<dbReference type="Gene3D" id="2.40.128.200">
    <property type="match status" value="1"/>
</dbReference>
<dbReference type="InterPro" id="IPR039366">
    <property type="entry name" value="Pilotin"/>
</dbReference>
<dbReference type="InterPro" id="IPR036328">
    <property type="entry name" value="MliC_sf"/>
</dbReference>
<keyword evidence="1 5" id="KW-0732">Signal</keyword>
<accession>A0A1X6ZUE9</accession>
<organism evidence="8 9">
    <name type="scientific">Roseovarius halotolerans</name>
    <dbReference type="NCBI Taxonomy" id="505353"/>
    <lineage>
        <taxon>Bacteria</taxon>
        <taxon>Pseudomonadati</taxon>
        <taxon>Pseudomonadota</taxon>
        <taxon>Alphaproteobacteria</taxon>
        <taxon>Rhodobacterales</taxon>
        <taxon>Roseobacteraceae</taxon>
        <taxon>Roseovarius</taxon>
    </lineage>
</organism>
<dbReference type="InterPro" id="IPR018660">
    <property type="entry name" value="MliC"/>
</dbReference>
<gene>
    <name evidence="8" type="ORF">ROH8110_03468</name>
</gene>
<feature type="chain" id="PRO_5013118232" evidence="5">
    <location>
        <begin position="27"/>
        <end position="417"/>
    </location>
</feature>
<protein>
    <submittedName>
        <fullName evidence="8">META domain protein</fullName>
    </submittedName>
</protein>
<dbReference type="SUPFAM" id="SSF141488">
    <property type="entry name" value="YdhA-like"/>
    <property type="match status" value="1"/>
</dbReference>
<feature type="signal peptide" evidence="5">
    <location>
        <begin position="1"/>
        <end position="26"/>
    </location>
</feature>
<feature type="domain" description="C-type lysozyme inhibitor" evidence="7">
    <location>
        <begin position="136"/>
        <end position="199"/>
    </location>
</feature>
<evidence type="ECO:0000313" key="8">
    <source>
        <dbReference type="EMBL" id="SLN61468.1"/>
    </source>
</evidence>
<feature type="domain" description="DUF306" evidence="6">
    <location>
        <begin position="306"/>
        <end position="403"/>
    </location>
</feature>
<sequence length="417" mass="44348">MTRLIATLPALALTMALTLAGQPGNAQEEPRTISGSLSYMQKIALPDDASVTVAATGAFGTILGEVQFGTEGRQVPIPFSLDVPAKLSGRVGAVIRIAGQPRWLVEDVPFKAGDEAVDLGALRLSQVTPLAFATRYDCGGSEVEFGVLGERAILRVDGRDIEMEQVRAASGARFEAVGNSSTEFWSKGDAGMLTVEGQEMPDCTRIDESAQPYRAGGNEPGWQVSIGENEVELIADYGELKRSALRPEPEVTPGAYLFDMQGIGARLTLEDRLCRDDATGMPHPHHAALALDERVLRGCGGDPASLLTGGEWQIEDMGGAGIVDRSAPAISFDAGGRVAGTSGCNRFIGGYELTGEGLSFSQMGATLMACPDALMKQERRLLDALEQVRRFDFDETGALLLIGGPEDATLLKARRMM</sequence>
<name>A0A1X6ZUE9_9RHOB</name>
<reference evidence="8 9" key="1">
    <citation type="submission" date="2017-03" db="EMBL/GenBank/DDBJ databases">
        <authorList>
            <person name="Afonso C.L."/>
            <person name="Miller P.J."/>
            <person name="Scott M.A."/>
            <person name="Spackman E."/>
            <person name="Goraichik I."/>
            <person name="Dimitrov K.M."/>
            <person name="Suarez D.L."/>
            <person name="Swayne D.E."/>
        </authorList>
    </citation>
    <scope>NUCLEOTIDE SEQUENCE [LARGE SCALE GENOMIC DNA]</scope>
    <source>
        <strain evidence="8 9">CECT 8110</strain>
    </source>
</reference>
<dbReference type="PANTHER" id="PTHR35535">
    <property type="entry name" value="HEAT SHOCK PROTEIN HSLJ"/>
    <property type="match status" value="1"/>
</dbReference>
<dbReference type="EMBL" id="FWFU01000004">
    <property type="protein sequence ID" value="SLN61468.1"/>
    <property type="molecule type" value="Genomic_DNA"/>
</dbReference>
<evidence type="ECO:0000256" key="5">
    <source>
        <dbReference type="SAM" id="SignalP"/>
    </source>
</evidence>
<dbReference type="AlphaFoldDB" id="A0A1X6ZUE9"/>
<proteinExistence type="predicted"/>
<keyword evidence="9" id="KW-1185">Reference proteome</keyword>
<evidence type="ECO:0000259" key="6">
    <source>
        <dbReference type="Pfam" id="PF03724"/>
    </source>
</evidence>
<dbReference type="Gene3D" id="2.40.128.270">
    <property type="match status" value="1"/>
</dbReference>
<dbReference type="Proteomes" id="UP000193207">
    <property type="component" value="Unassembled WGS sequence"/>
</dbReference>
<evidence type="ECO:0000256" key="3">
    <source>
        <dbReference type="ARBA" id="ARBA00023139"/>
    </source>
</evidence>
<evidence type="ECO:0000256" key="4">
    <source>
        <dbReference type="ARBA" id="ARBA00023288"/>
    </source>
</evidence>
<keyword evidence="4" id="KW-0449">Lipoprotein</keyword>
<dbReference type="InterPro" id="IPR005184">
    <property type="entry name" value="DUF306_Meta_HslJ"/>
</dbReference>
<evidence type="ECO:0000259" key="7">
    <source>
        <dbReference type="Pfam" id="PF09864"/>
    </source>
</evidence>
<evidence type="ECO:0000256" key="1">
    <source>
        <dbReference type="ARBA" id="ARBA00022729"/>
    </source>
</evidence>
<dbReference type="Pfam" id="PF03724">
    <property type="entry name" value="META"/>
    <property type="match status" value="1"/>
</dbReference>
<evidence type="ECO:0000256" key="2">
    <source>
        <dbReference type="ARBA" id="ARBA00023136"/>
    </source>
</evidence>
<keyword evidence="2" id="KW-0472">Membrane</keyword>
<dbReference type="Pfam" id="PF09619">
    <property type="entry name" value="YscW"/>
    <property type="match status" value="1"/>
</dbReference>
<dbReference type="Pfam" id="PF09864">
    <property type="entry name" value="MliC"/>
    <property type="match status" value="1"/>
</dbReference>